<dbReference type="GO" id="GO:0033014">
    <property type="term" value="P:tetrapyrrole biosynthetic process"/>
    <property type="evidence" value="ECO:0007669"/>
    <property type="project" value="InterPro"/>
</dbReference>
<dbReference type="GO" id="GO:0004852">
    <property type="term" value="F:uroporphyrinogen-III synthase activity"/>
    <property type="evidence" value="ECO:0007669"/>
    <property type="project" value="InterPro"/>
</dbReference>
<gene>
    <name evidence="1" type="ORF">F6J89_07875</name>
</gene>
<dbReference type="SUPFAM" id="SSF69618">
    <property type="entry name" value="HemD-like"/>
    <property type="match status" value="1"/>
</dbReference>
<protein>
    <submittedName>
        <fullName evidence="1">Uncharacterized protein</fullName>
    </submittedName>
</protein>
<comment type="caution">
    <text evidence="1">The sequence shown here is derived from an EMBL/GenBank/DDBJ whole genome shotgun (WGS) entry which is preliminary data.</text>
</comment>
<dbReference type="Gene3D" id="3.40.50.10090">
    <property type="match status" value="1"/>
</dbReference>
<reference evidence="1" key="1">
    <citation type="submission" date="2019-11" db="EMBL/GenBank/DDBJ databases">
        <title>Genomic insights into an expanded diversity of filamentous marine cyanobacteria reveals the extraordinary biosynthetic potential of Moorea and Okeania.</title>
        <authorList>
            <person name="Ferreira Leao T."/>
            <person name="Wang M."/>
            <person name="Moss N."/>
            <person name="Da Silva R."/>
            <person name="Sanders J."/>
            <person name="Nurk S."/>
            <person name="Gurevich A."/>
            <person name="Humphrey G."/>
            <person name="Reher R."/>
            <person name="Zhu Q."/>
            <person name="Belda-Ferre P."/>
            <person name="Glukhov E."/>
            <person name="Rex R."/>
            <person name="Dorrestein P.C."/>
            <person name="Knight R."/>
            <person name="Pevzner P."/>
            <person name="Gerwick W.H."/>
            <person name="Gerwick L."/>
        </authorList>
    </citation>
    <scope>NUCLEOTIDE SEQUENCE</scope>
    <source>
        <strain evidence="1">SIO1C4</strain>
    </source>
</reference>
<dbReference type="AlphaFoldDB" id="A0A6B3NAA9"/>
<dbReference type="InterPro" id="IPR036108">
    <property type="entry name" value="4pyrrol_syn_uPrphyn_synt_sf"/>
</dbReference>
<feature type="non-terminal residue" evidence="1">
    <location>
        <position position="1"/>
    </location>
</feature>
<organism evidence="1">
    <name type="scientific">Symploca sp. SIO1C4</name>
    <dbReference type="NCBI Taxonomy" id="2607765"/>
    <lineage>
        <taxon>Bacteria</taxon>
        <taxon>Bacillati</taxon>
        <taxon>Cyanobacteriota</taxon>
        <taxon>Cyanophyceae</taxon>
        <taxon>Coleofasciculales</taxon>
        <taxon>Coleofasciculaceae</taxon>
        <taxon>Symploca</taxon>
    </lineage>
</organism>
<proteinExistence type="predicted"/>
<dbReference type="EMBL" id="JAAHFQ010000109">
    <property type="protein sequence ID" value="NER27542.1"/>
    <property type="molecule type" value="Genomic_DNA"/>
</dbReference>
<accession>A0A6B3NAA9</accession>
<name>A0A6B3NAA9_9CYAN</name>
<sequence length="59" mass="6337">QPLSQLEGICIASIGPQTSITCRQLLGRVDIEAGEYTLEGLTKGIIGWAAQSHRAKEMP</sequence>
<evidence type="ECO:0000313" key="1">
    <source>
        <dbReference type="EMBL" id="NER27542.1"/>
    </source>
</evidence>